<dbReference type="HOGENOM" id="CLU_3398866_0_0_11"/>
<proteinExistence type="predicted"/>
<accession>G2PGT9</accession>
<name>G2PGT9_STRV4</name>
<geneLocation type="plasmid" evidence="1 2">
    <name>pSTRVI01</name>
</geneLocation>
<keyword evidence="2" id="KW-1185">Reference proteome</keyword>
<keyword evidence="1" id="KW-0614">Plasmid</keyword>
<dbReference type="Proteomes" id="UP000008703">
    <property type="component" value="Plasmid pSTRVI01"/>
</dbReference>
<protein>
    <submittedName>
        <fullName evidence="1">Uncharacterized protein</fullName>
    </submittedName>
</protein>
<dbReference type="AlphaFoldDB" id="G2PGT9"/>
<sequence>MSAEAIVTAINGITAALLGLIDAVDRTNSTI</sequence>
<gene>
    <name evidence="1" type="ORF">Strvi_9396</name>
</gene>
<organism evidence="1 2">
    <name type="scientific">Streptomyces violaceusniger (strain Tu 4113)</name>
    <dbReference type="NCBI Taxonomy" id="653045"/>
    <lineage>
        <taxon>Bacteria</taxon>
        <taxon>Bacillati</taxon>
        <taxon>Actinomycetota</taxon>
        <taxon>Actinomycetes</taxon>
        <taxon>Kitasatosporales</taxon>
        <taxon>Streptomycetaceae</taxon>
        <taxon>Streptomyces</taxon>
        <taxon>Streptomyces violaceusniger group</taxon>
    </lineage>
</organism>
<dbReference type="KEGG" id="svl:Strvi_9396"/>
<dbReference type="EMBL" id="CP002995">
    <property type="protein sequence ID" value="AEM88653.1"/>
    <property type="molecule type" value="Genomic_DNA"/>
</dbReference>
<evidence type="ECO:0000313" key="2">
    <source>
        <dbReference type="Proteomes" id="UP000008703"/>
    </source>
</evidence>
<evidence type="ECO:0000313" key="1">
    <source>
        <dbReference type="EMBL" id="AEM88653.1"/>
    </source>
</evidence>
<reference evidence="1" key="1">
    <citation type="submission" date="2011-08" db="EMBL/GenBank/DDBJ databases">
        <title>Complete sequence of plasmid 1 of Streptomyces violaceusniger Tu 4113.</title>
        <authorList>
            <consortium name="US DOE Joint Genome Institute"/>
            <person name="Lucas S."/>
            <person name="Han J."/>
            <person name="Lapidus A."/>
            <person name="Cheng J.-F."/>
            <person name="Goodwin L."/>
            <person name="Pitluck S."/>
            <person name="Peters L."/>
            <person name="Ivanova N."/>
            <person name="Daligault H."/>
            <person name="Detter J.C."/>
            <person name="Han C."/>
            <person name="Tapia R."/>
            <person name="Land M."/>
            <person name="Hauser L."/>
            <person name="Kyrpides N."/>
            <person name="Ivanova N."/>
            <person name="Pagani I."/>
            <person name="Hagen A."/>
            <person name="Katz L."/>
            <person name="Fiedler H.-P."/>
            <person name="Keasling J."/>
            <person name="Fortman J."/>
            <person name="Woyke T."/>
        </authorList>
    </citation>
    <scope>NUCLEOTIDE SEQUENCE [LARGE SCALE GENOMIC DNA]</scope>
    <source>
        <strain evidence="1">Tu 4113</strain>
        <plasmid evidence="1">pSTRVI01</plasmid>
    </source>
</reference>